<dbReference type="EMBL" id="JAUEIE010000006">
    <property type="protein sequence ID" value="MDN0022805.1"/>
    <property type="molecule type" value="Genomic_DNA"/>
</dbReference>
<dbReference type="CDD" id="cd06170">
    <property type="entry name" value="LuxR_C_like"/>
    <property type="match status" value="1"/>
</dbReference>
<dbReference type="SUPFAM" id="SSF46894">
    <property type="entry name" value="C-terminal effector domain of the bipartite response regulators"/>
    <property type="match status" value="1"/>
</dbReference>
<dbReference type="PANTHER" id="PTHR44688:SF16">
    <property type="entry name" value="DNA-BINDING TRANSCRIPTIONAL ACTIVATOR DEVR_DOSR"/>
    <property type="match status" value="1"/>
</dbReference>
<organism evidence="6 8">
    <name type="scientific">Leyella lascolaii</name>
    <dbReference type="NCBI Taxonomy" id="1776379"/>
    <lineage>
        <taxon>Bacteria</taxon>
        <taxon>Pseudomonadati</taxon>
        <taxon>Bacteroidota</taxon>
        <taxon>Bacteroidia</taxon>
        <taxon>Bacteroidales</taxon>
        <taxon>Prevotellaceae</taxon>
        <taxon>Leyella</taxon>
    </lineage>
</organism>
<reference evidence="6" key="2">
    <citation type="submission" date="2023-08" db="EMBL/GenBank/DDBJ databases">
        <title>Identification and characterization of horizontal gene transfer across gut microbiota members of farm animals based on homology search.</title>
        <authorList>
            <person name="Schwarzerova J."/>
            <person name="Nykrynova M."/>
            <person name="Jureckova K."/>
            <person name="Cejkova D."/>
            <person name="Rychlik I."/>
        </authorList>
    </citation>
    <scope>NUCLEOTIDE SEQUENCE</scope>
    <source>
        <strain evidence="6">ET15</strain>
        <strain evidence="5">ET37</strain>
    </source>
</reference>
<keyword evidence="3" id="KW-0804">Transcription</keyword>
<name>A0AAW7JMQ5_9BACT</name>
<dbReference type="InterPro" id="IPR000792">
    <property type="entry name" value="Tscrpt_reg_LuxR_C"/>
</dbReference>
<feature type="domain" description="HTH luxR-type" evidence="4">
    <location>
        <begin position="125"/>
        <end position="190"/>
    </location>
</feature>
<reference evidence="6" key="1">
    <citation type="submission" date="2023-06" db="EMBL/GenBank/DDBJ databases">
        <authorList>
            <person name="Zeman M."/>
            <person name="Kubasova T."/>
            <person name="Jahodarova E."/>
            <person name="Nykrynova M."/>
            <person name="Rychlik I."/>
        </authorList>
    </citation>
    <scope>NUCLEOTIDE SEQUENCE</scope>
    <source>
        <strain evidence="6">ET15</strain>
        <strain evidence="5">ET37</strain>
    </source>
</reference>
<dbReference type="AlphaFoldDB" id="A0AAW7JMQ5"/>
<accession>A0AAW7JMQ5</accession>
<evidence type="ECO:0000256" key="1">
    <source>
        <dbReference type="ARBA" id="ARBA00023015"/>
    </source>
</evidence>
<evidence type="ECO:0000313" key="7">
    <source>
        <dbReference type="Proteomes" id="UP001167831"/>
    </source>
</evidence>
<dbReference type="Proteomes" id="UP001168478">
    <property type="component" value="Unassembled WGS sequence"/>
</dbReference>
<keyword evidence="1" id="KW-0805">Transcription regulation</keyword>
<evidence type="ECO:0000313" key="5">
    <source>
        <dbReference type="EMBL" id="MDN0022805.1"/>
    </source>
</evidence>
<dbReference type="Pfam" id="PF00196">
    <property type="entry name" value="GerE"/>
    <property type="match status" value="1"/>
</dbReference>
<dbReference type="GO" id="GO:0003677">
    <property type="term" value="F:DNA binding"/>
    <property type="evidence" value="ECO:0007669"/>
    <property type="project" value="UniProtKB-KW"/>
</dbReference>
<evidence type="ECO:0000313" key="6">
    <source>
        <dbReference type="EMBL" id="MDN0025558.1"/>
    </source>
</evidence>
<evidence type="ECO:0000313" key="8">
    <source>
        <dbReference type="Proteomes" id="UP001168478"/>
    </source>
</evidence>
<evidence type="ECO:0000256" key="3">
    <source>
        <dbReference type="ARBA" id="ARBA00023163"/>
    </source>
</evidence>
<dbReference type="PROSITE" id="PS00622">
    <property type="entry name" value="HTH_LUXR_1"/>
    <property type="match status" value="1"/>
</dbReference>
<sequence length="197" mass="22017">MGKPCVAIVDSNTFACIGLKDMLQNVMPIMDVDTFRSFAELEANRPEHYFHYFVSVNVVLEHKAFFVSHKKKTIVLSHIAEPSVLSEGFHNICVSLSESHLLKALLSLEHYAHAEGRNLPAEGKNEFHHCVLSAREIEVMSLIVKGFINKEIADKLNIGISTVITHRKNVMTKLNLKSVASLTAYAVMHGYVDINSI</sequence>
<dbReference type="InterPro" id="IPR036388">
    <property type="entry name" value="WH-like_DNA-bd_sf"/>
</dbReference>
<evidence type="ECO:0000259" key="4">
    <source>
        <dbReference type="PROSITE" id="PS50043"/>
    </source>
</evidence>
<dbReference type="Proteomes" id="UP001167831">
    <property type="component" value="Unassembled WGS sequence"/>
</dbReference>
<dbReference type="EMBL" id="JAUEIF010000007">
    <property type="protein sequence ID" value="MDN0025558.1"/>
    <property type="molecule type" value="Genomic_DNA"/>
</dbReference>
<protein>
    <submittedName>
        <fullName evidence="6">LuxR C-terminal-related transcriptional regulator</fullName>
    </submittedName>
</protein>
<evidence type="ECO:0000256" key="2">
    <source>
        <dbReference type="ARBA" id="ARBA00023125"/>
    </source>
</evidence>
<gene>
    <name evidence="5" type="ORF">QVN81_07215</name>
    <name evidence="6" type="ORF">QVN84_08520</name>
</gene>
<dbReference type="SMART" id="SM00421">
    <property type="entry name" value="HTH_LUXR"/>
    <property type="match status" value="1"/>
</dbReference>
<keyword evidence="2" id="KW-0238">DNA-binding</keyword>
<dbReference type="InterPro" id="IPR016032">
    <property type="entry name" value="Sig_transdc_resp-reg_C-effctor"/>
</dbReference>
<dbReference type="GO" id="GO:0006355">
    <property type="term" value="P:regulation of DNA-templated transcription"/>
    <property type="evidence" value="ECO:0007669"/>
    <property type="project" value="InterPro"/>
</dbReference>
<dbReference type="PANTHER" id="PTHR44688">
    <property type="entry name" value="DNA-BINDING TRANSCRIPTIONAL ACTIVATOR DEVR_DOSR"/>
    <property type="match status" value="1"/>
</dbReference>
<dbReference type="PROSITE" id="PS50043">
    <property type="entry name" value="HTH_LUXR_2"/>
    <property type="match status" value="1"/>
</dbReference>
<dbReference type="PRINTS" id="PR00038">
    <property type="entry name" value="HTHLUXR"/>
</dbReference>
<comment type="caution">
    <text evidence="6">The sequence shown here is derived from an EMBL/GenBank/DDBJ whole genome shotgun (WGS) entry which is preliminary data.</text>
</comment>
<keyword evidence="7" id="KW-1185">Reference proteome</keyword>
<dbReference type="RefSeq" id="WP_289825328.1">
    <property type="nucleotide sequence ID" value="NZ_JAUEIE010000006.1"/>
</dbReference>
<proteinExistence type="predicted"/>
<dbReference type="Gene3D" id="1.10.10.10">
    <property type="entry name" value="Winged helix-like DNA-binding domain superfamily/Winged helix DNA-binding domain"/>
    <property type="match status" value="1"/>
</dbReference>